<evidence type="ECO:0000313" key="1">
    <source>
        <dbReference type="EMBL" id="KAK3395126.1"/>
    </source>
</evidence>
<protein>
    <submittedName>
        <fullName evidence="1">Uncharacterized protein</fullName>
    </submittedName>
</protein>
<gene>
    <name evidence="1" type="ORF">B0H63DRAFT_556208</name>
</gene>
<sequence>MERVKIAIESEEYVSDQMEELQSFVQFVEQTLLLKQINFGWTLIKDPQGFDIEYHAGKLITNPEYINSDVIVDFKEAMSANPRWEPEPPSACPDHPGGFKLIQEFVPETFALGGDIELERDDDDLDEQVVRFNNRDASLSPEDFALLPHRPLAYAIWQRKFAQIDIRHV</sequence>
<name>A0AAE0P846_9PEZI</name>
<organism evidence="1 2">
    <name type="scientific">Podospora didyma</name>
    <dbReference type="NCBI Taxonomy" id="330526"/>
    <lineage>
        <taxon>Eukaryota</taxon>
        <taxon>Fungi</taxon>
        <taxon>Dikarya</taxon>
        <taxon>Ascomycota</taxon>
        <taxon>Pezizomycotina</taxon>
        <taxon>Sordariomycetes</taxon>
        <taxon>Sordariomycetidae</taxon>
        <taxon>Sordariales</taxon>
        <taxon>Podosporaceae</taxon>
        <taxon>Podospora</taxon>
    </lineage>
</organism>
<dbReference type="AlphaFoldDB" id="A0AAE0P846"/>
<proteinExistence type="predicted"/>
<keyword evidence="2" id="KW-1185">Reference proteome</keyword>
<reference evidence="1" key="1">
    <citation type="journal article" date="2023" name="Mol. Phylogenet. Evol.">
        <title>Genome-scale phylogeny and comparative genomics of the fungal order Sordariales.</title>
        <authorList>
            <person name="Hensen N."/>
            <person name="Bonometti L."/>
            <person name="Westerberg I."/>
            <person name="Brannstrom I.O."/>
            <person name="Guillou S."/>
            <person name="Cros-Aarteil S."/>
            <person name="Calhoun S."/>
            <person name="Haridas S."/>
            <person name="Kuo A."/>
            <person name="Mondo S."/>
            <person name="Pangilinan J."/>
            <person name="Riley R."/>
            <person name="LaButti K."/>
            <person name="Andreopoulos B."/>
            <person name="Lipzen A."/>
            <person name="Chen C."/>
            <person name="Yan M."/>
            <person name="Daum C."/>
            <person name="Ng V."/>
            <person name="Clum A."/>
            <person name="Steindorff A."/>
            <person name="Ohm R.A."/>
            <person name="Martin F."/>
            <person name="Silar P."/>
            <person name="Natvig D.O."/>
            <person name="Lalanne C."/>
            <person name="Gautier V."/>
            <person name="Ament-Velasquez S.L."/>
            <person name="Kruys A."/>
            <person name="Hutchinson M.I."/>
            <person name="Powell A.J."/>
            <person name="Barry K."/>
            <person name="Miller A.N."/>
            <person name="Grigoriev I.V."/>
            <person name="Debuchy R."/>
            <person name="Gladieux P."/>
            <person name="Hiltunen Thoren M."/>
            <person name="Johannesson H."/>
        </authorList>
    </citation>
    <scope>NUCLEOTIDE SEQUENCE</scope>
    <source>
        <strain evidence="1">CBS 232.78</strain>
    </source>
</reference>
<dbReference type="EMBL" id="JAULSW010000001">
    <property type="protein sequence ID" value="KAK3395126.1"/>
    <property type="molecule type" value="Genomic_DNA"/>
</dbReference>
<evidence type="ECO:0000313" key="2">
    <source>
        <dbReference type="Proteomes" id="UP001285441"/>
    </source>
</evidence>
<reference evidence="1" key="2">
    <citation type="submission" date="2023-06" db="EMBL/GenBank/DDBJ databases">
        <authorList>
            <consortium name="Lawrence Berkeley National Laboratory"/>
            <person name="Haridas S."/>
            <person name="Hensen N."/>
            <person name="Bonometti L."/>
            <person name="Westerberg I."/>
            <person name="Brannstrom I.O."/>
            <person name="Guillou S."/>
            <person name="Cros-Aarteil S."/>
            <person name="Calhoun S."/>
            <person name="Kuo A."/>
            <person name="Mondo S."/>
            <person name="Pangilinan J."/>
            <person name="Riley R."/>
            <person name="LaButti K."/>
            <person name="Andreopoulos B."/>
            <person name="Lipzen A."/>
            <person name="Chen C."/>
            <person name="Yanf M."/>
            <person name="Daum C."/>
            <person name="Ng V."/>
            <person name="Clum A."/>
            <person name="Steindorff A."/>
            <person name="Ohm R."/>
            <person name="Martin F."/>
            <person name="Silar P."/>
            <person name="Natvig D."/>
            <person name="Lalanne C."/>
            <person name="Gautier V."/>
            <person name="Ament-velasquez S.L."/>
            <person name="Kruys A."/>
            <person name="Hutchinson M.I."/>
            <person name="Powell A.J."/>
            <person name="Barry K."/>
            <person name="Miller A.N."/>
            <person name="Grigoriev I.V."/>
            <person name="Debuchy R."/>
            <person name="Gladieux P."/>
            <person name="Thoren M.H."/>
            <person name="Johannesson H."/>
        </authorList>
    </citation>
    <scope>NUCLEOTIDE SEQUENCE</scope>
    <source>
        <strain evidence="1">CBS 232.78</strain>
    </source>
</reference>
<dbReference type="Proteomes" id="UP001285441">
    <property type="component" value="Unassembled WGS sequence"/>
</dbReference>
<accession>A0AAE0P846</accession>
<comment type="caution">
    <text evidence="1">The sequence shown here is derived from an EMBL/GenBank/DDBJ whole genome shotgun (WGS) entry which is preliminary data.</text>
</comment>